<proteinExistence type="predicted"/>
<dbReference type="PATRIC" id="fig|348824.6.peg.2099"/>
<name>W6RBB1_9HYPH</name>
<dbReference type="Proteomes" id="UP000019443">
    <property type="component" value="Chromosome"/>
</dbReference>
<dbReference type="HOGENOM" id="CLU_073541_0_0_5"/>
<dbReference type="eggNOG" id="ENOG5034880">
    <property type="taxonomic scope" value="Bacteria"/>
</dbReference>
<dbReference type="RefSeq" id="WP_024314017.1">
    <property type="nucleotide sequence ID" value="NZ_ATTO01000008.1"/>
</dbReference>
<accession>W6RBB1</accession>
<dbReference type="EMBL" id="HG916852">
    <property type="protein sequence ID" value="CDM57610.1"/>
    <property type="molecule type" value="Genomic_DNA"/>
</dbReference>
<organism evidence="1 2">
    <name type="scientific">Rhizobium favelukesii</name>
    <dbReference type="NCBI Taxonomy" id="348824"/>
    <lineage>
        <taxon>Bacteria</taxon>
        <taxon>Pseudomonadati</taxon>
        <taxon>Pseudomonadota</taxon>
        <taxon>Alphaproteobacteria</taxon>
        <taxon>Hyphomicrobiales</taxon>
        <taxon>Rhizobiaceae</taxon>
        <taxon>Rhizobium/Agrobacterium group</taxon>
        <taxon>Rhizobium</taxon>
    </lineage>
</organism>
<protein>
    <submittedName>
        <fullName evidence="1">Conserved protein</fullName>
    </submittedName>
</protein>
<sequence length="335" mass="37237">MNTKKPIDKIRDGAGQMDVGDEADGRITSATTINDRLYIIKERAVYVIAMADEIDPDRTNIGIPNTQQLVLSIGSDSEIIQRILLTAAELFKKDRLLPEIDWNAALVTALDIVKDLVAAQEIAESYNVAKLNAESKMQSAKGMSFRLPAIPDIQARTKDYIQKMDHAFQNVYRLCSIFYDEKDMRAAGAWLDGFVVNLQTRLAIDDPFIPFATALANFGKLVRNIRHCIEHPKSSQRLDLRDYHLTPNRELVAPSIAVVHPATPIDQTPLEEFFAVILSQSVDGIETLMAFLAASNVATLGKFQIMVGEVPEHQRRDGVRFGYLVGVGGGWNRLG</sequence>
<gene>
    <name evidence="1" type="ORF">LPU83_1951</name>
</gene>
<reference evidence="1" key="1">
    <citation type="submission" date="2013-11" db="EMBL/GenBank/DDBJ databases">
        <title>Draft genome sequence of the broad-host-range Rhizobium sp. LPU83 strain, a member of the low-genetic diversity Oregon-like Rhizobium sp. group.</title>
        <authorList>
            <person name="Wibberg D."/>
            <person name="Puehler A."/>
            <person name="Schlueter A."/>
        </authorList>
    </citation>
    <scope>NUCLEOTIDE SEQUENCE [LARGE SCALE GENOMIC DNA]</scope>
    <source>
        <strain evidence="1">LPU83</strain>
    </source>
</reference>
<evidence type="ECO:0000313" key="1">
    <source>
        <dbReference type="EMBL" id="CDM57610.1"/>
    </source>
</evidence>
<evidence type="ECO:0000313" key="2">
    <source>
        <dbReference type="Proteomes" id="UP000019443"/>
    </source>
</evidence>
<dbReference type="AlphaFoldDB" id="W6RBB1"/>
<dbReference type="KEGG" id="rhl:LPU83_1951"/>
<keyword evidence="2" id="KW-1185">Reference proteome</keyword>